<dbReference type="Gene3D" id="2.30.29.30">
    <property type="entry name" value="Pleckstrin-homology domain (PH domain)/Phosphotyrosine-binding domain (PTB)"/>
    <property type="match status" value="1"/>
</dbReference>
<evidence type="ECO:0000256" key="3">
    <source>
        <dbReference type="ARBA" id="ARBA00012486"/>
    </source>
</evidence>
<dbReference type="SUPFAM" id="SSF57903">
    <property type="entry name" value="FYVE/PHD zinc finger"/>
    <property type="match status" value="1"/>
</dbReference>
<dbReference type="PANTHER" id="PTHR46108:SF4">
    <property type="entry name" value="BLUE CHEESE"/>
    <property type="match status" value="1"/>
</dbReference>
<evidence type="ECO:0000256" key="12">
    <source>
        <dbReference type="SAM" id="MobiDB-lite"/>
    </source>
</evidence>
<evidence type="ECO:0000256" key="4">
    <source>
        <dbReference type="ARBA" id="ARBA00022574"/>
    </source>
</evidence>
<protein>
    <recommendedName>
        <fullName evidence="3">E2 ubiquitin-conjugating enzyme</fullName>
        <ecNumber evidence="3">2.3.2.23</ecNumber>
    </recommendedName>
</protein>
<dbReference type="InterPro" id="IPR036372">
    <property type="entry name" value="BEACH_dom_sf"/>
</dbReference>
<dbReference type="Pfam" id="PF00400">
    <property type="entry name" value="WD40"/>
    <property type="match status" value="1"/>
</dbReference>
<feature type="compositionally biased region" description="Polar residues" evidence="12">
    <location>
        <begin position="2368"/>
        <end position="2379"/>
    </location>
</feature>
<dbReference type="InterPro" id="IPR056252">
    <property type="entry name" value="Alfy-like_Arm-like"/>
</dbReference>
<dbReference type="InterPro" id="IPR023313">
    <property type="entry name" value="UBQ-conjugating_AS"/>
</dbReference>
<feature type="compositionally biased region" description="Low complexity" evidence="12">
    <location>
        <begin position="3182"/>
        <end position="3192"/>
    </location>
</feature>
<feature type="domain" description="BEACH" evidence="14">
    <location>
        <begin position="2565"/>
        <end position="2858"/>
    </location>
</feature>
<evidence type="ECO:0000256" key="6">
    <source>
        <dbReference type="ARBA" id="ARBA00022737"/>
    </source>
</evidence>
<dbReference type="InterPro" id="IPR001680">
    <property type="entry name" value="WD40_rpt"/>
</dbReference>
<dbReference type="PROSITE" id="PS50197">
    <property type="entry name" value="BEACH"/>
    <property type="match status" value="1"/>
</dbReference>
<dbReference type="Pfam" id="PF02138">
    <property type="entry name" value="Beach"/>
    <property type="match status" value="1"/>
</dbReference>
<keyword evidence="9" id="KW-0067">ATP-binding</keyword>
<feature type="active site" description="Glycyl thioester intermediate" evidence="11">
    <location>
        <position position="3410"/>
    </location>
</feature>
<dbReference type="PROSITE" id="PS50082">
    <property type="entry name" value="WD_REPEATS_2"/>
    <property type="match status" value="1"/>
</dbReference>
<dbReference type="Pfam" id="PF14844">
    <property type="entry name" value="PH_BEACH"/>
    <property type="match status" value="1"/>
</dbReference>
<keyword evidence="4 10" id="KW-0853">WD repeat</keyword>
<dbReference type="InterPro" id="IPR000409">
    <property type="entry name" value="BEACH_dom"/>
</dbReference>
<dbReference type="GO" id="GO:0006511">
    <property type="term" value="P:ubiquitin-dependent protein catabolic process"/>
    <property type="evidence" value="ECO:0007669"/>
    <property type="project" value="UniProtKB-ARBA"/>
</dbReference>
<dbReference type="GO" id="GO:0005524">
    <property type="term" value="F:ATP binding"/>
    <property type="evidence" value="ECO:0007669"/>
    <property type="project" value="UniProtKB-KW"/>
</dbReference>
<evidence type="ECO:0000256" key="11">
    <source>
        <dbReference type="PROSITE-ProRule" id="PRU10133"/>
    </source>
</evidence>
<comment type="catalytic activity">
    <reaction evidence="1">
        <text>S-ubiquitinyl-[E1 ubiquitin-activating enzyme]-L-cysteine + [E2 ubiquitin-conjugating enzyme]-L-cysteine = [E1 ubiquitin-activating enzyme]-L-cysteine + S-ubiquitinyl-[E2 ubiquitin-conjugating enzyme]-L-cysteine.</text>
        <dbReference type="EC" id="2.3.2.23"/>
    </reaction>
</comment>
<dbReference type="SMART" id="SM00320">
    <property type="entry name" value="WD40"/>
    <property type="match status" value="5"/>
</dbReference>
<dbReference type="PROSITE" id="PS00183">
    <property type="entry name" value="UBC_1"/>
    <property type="match status" value="1"/>
</dbReference>
<organism evidence="16 17">
    <name type="scientific">Steinernema hermaphroditum</name>
    <dbReference type="NCBI Taxonomy" id="289476"/>
    <lineage>
        <taxon>Eukaryota</taxon>
        <taxon>Metazoa</taxon>
        <taxon>Ecdysozoa</taxon>
        <taxon>Nematoda</taxon>
        <taxon>Chromadorea</taxon>
        <taxon>Rhabditida</taxon>
        <taxon>Tylenchina</taxon>
        <taxon>Panagrolaimomorpha</taxon>
        <taxon>Strongyloidoidea</taxon>
        <taxon>Steinernematidae</taxon>
        <taxon>Steinernema</taxon>
    </lineage>
</organism>
<evidence type="ECO:0000259" key="15">
    <source>
        <dbReference type="PROSITE" id="PS51783"/>
    </source>
</evidence>
<dbReference type="Gene3D" id="3.10.110.10">
    <property type="entry name" value="Ubiquitin Conjugating Enzyme"/>
    <property type="match status" value="1"/>
</dbReference>
<dbReference type="InterPro" id="IPR051944">
    <property type="entry name" value="BEACH_domain_protein"/>
</dbReference>
<dbReference type="InterPro" id="IPR016135">
    <property type="entry name" value="UBQ-conjugating_enzyme/RWD"/>
</dbReference>
<dbReference type="SUPFAM" id="SSF50729">
    <property type="entry name" value="PH domain-like"/>
    <property type="match status" value="1"/>
</dbReference>
<keyword evidence="17" id="KW-1185">Reference proteome</keyword>
<dbReference type="PROSITE" id="PS50127">
    <property type="entry name" value="UBC_2"/>
    <property type="match status" value="1"/>
</dbReference>
<dbReference type="InterPro" id="IPR036322">
    <property type="entry name" value="WD40_repeat_dom_sf"/>
</dbReference>
<dbReference type="Pfam" id="PF23295">
    <property type="entry name" value="Arm_4"/>
    <property type="match status" value="1"/>
</dbReference>
<keyword evidence="5" id="KW-0808">Transferase</keyword>
<evidence type="ECO:0000313" key="17">
    <source>
        <dbReference type="Proteomes" id="UP001175271"/>
    </source>
</evidence>
<dbReference type="FunFam" id="3.10.110.10:FF:000101">
    <property type="entry name" value="Ubiquitin-conjugating enzyme E2 D2"/>
    <property type="match status" value="1"/>
</dbReference>
<evidence type="ECO:0000256" key="7">
    <source>
        <dbReference type="ARBA" id="ARBA00022741"/>
    </source>
</evidence>
<dbReference type="InterPro" id="IPR011993">
    <property type="entry name" value="PH-like_dom_sf"/>
</dbReference>
<evidence type="ECO:0000256" key="5">
    <source>
        <dbReference type="ARBA" id="ARBA00022679"/>
    </source>
</evidence>
<sequence length="3472" mass="390431">MEASAGSSGDRTLTLLHLRKVFSDYCKVTLSASSSSSAGSAAGQHDGDRKFDKVLPLFGRVMSMYKPEELIVNFKELCLFTSHLCRILVQEIRIRASNQSTEQAAELIAKYLQPDCGESKGWMLLSSLRYISSSGSPPVVETMCKASLPSTLSKALYLFFDLPLVTEPSEIDRRKRLFDAFSQLLELLCTFKSVGEELAKKDDLFLIFMGASCVCMEHNILWRKAASQMLLNLLAKGISTTVVKYVHNKECIRQYLNNVLNDEQQRIPVPQLSEMLITLMCLLKDSGSITNVLLQDFMEANGYLLIRDFILKNEQDEDMVRNILFMLISLVTAGTTVLLPASQSANLFTLETFQMPQPSGNGLSVRNLDAFNLLVQMFIQGKNDYVASTVADVVQNIYSCDAVNYFILDKDYPLSQFIEHMDDKPTPIQVKLLELVEYSVFQLNHVPCKELIAMSVLLKTQTVAGNIPCCIVCLQSAFRVLSANPVFKDVFRDVGLVETFSWIFHHFLDTVRIRPLQETETRLCLLTTDFLTVLVKGNAANAQLLGDLNRSQMLDLVALDKGEWRDSVLHLIKQLLLVSKSDQYLTSLLQLIVQSTKSIELNTVLLRSLLCVLRESHKIRISFRRTGGYLTIMSLLSNLEGQLQSHVDDGSPTMAEEKMEILEFINLILKVVTISMRFEPSNARYFFSEIKWDSLSWVIRLTGCFNHCMEIDVSDPKWACSSVDSLAKELKACHKVFKMEDSISKGDLPDGMPTSVFCACYILRLIFNMALDNYENGCEALSITDDEGLRSDNETSQFSVISWKRNVLVHPGAILSVLNLLPSIFSAESSWACAAHFYTSLVLKAILRCERNQQIMCQVDMPRALLTIGAKLFKVNNHLLLTTFYYMFERLSCQQMYPREFRHFLRLDAPLCCRNLDDDDEVNVEKLEVQGGPMPLSRVKALVSMLTPRDHRLAQSPSFVEFDMSVEGFAVLFIPSLAPAEASGVGSGERIFPPLNGLTFSSWIYIEELSDKRIDPHPIRLLTITRTINSDGPDRKGRNSVHLACLTIQISPIDRSLLISTAEHDVAGVDLEEVKGSGENVCRVALADVIILNQWTHISVVLTRAVLKHSHIAVYLNGALIHADKLHYILPNAGGAAANLAQTQGVHAMVGTPPGLRRPSRLRWKLSSMHLIEDSLNQDAIRLIHNLHPYYIGNFQTVGVEGGPLVPEEKVAFSLSASSTSELTLYKIRSMYSKRDSELISALLGISVHDNTTPLRVVPNGVLHANGTARSFGAVIMGYLGMRTFSPCPVSRLIESVGGSAPLFGLIVMATDSQELYASLKALVSAVKANSSLYTSMNNTRAYQTVAMLLEEKCHLMNSHILHLVLSLVGTLDTSKEMVAIPNITAFEDLLCDLDVWRNAPADIHRLLYEHFYELLTDQRKENLTVIRNAPLLSRILYTLFDQPQLIKTTNDIVFNLLSAVMQPLTDRHSLLKVGQFIAATLPLKGDDNETKYPFQMADLLPDVLNTSYDDQIPTTAYLIYVRNRLLNMIANFLAHSNPQLYLQMSEQIVRVLGFDWIMALFSPGVHPCTIFIGFRILLSILHHDHLMVKFKDGTANGGWLTDADSIVRNRVAVLLGFSVSDHGGAVGSHIDINPELSNSEGFAVLEHLLSAHADKPICYMSILALLVGQPSIQCRYTDVFTMDLIWSHVFGLSVSNSVSEAVSNVQICPDALIPLFAMVRAGIFYENENGRVADNHWSKSHPLTVLLFINFLYQNSVPFFHVCQTEDVVSLLFSVLIPESVNHSTAGTPDQPFMDAFGKNLQQTVTRSVMDLMKNILFNDIYTTSGSKNETLFDALIENVAENGRLRRCQCVVFSEIAVQFMDHIMLSDICASTSSMINAPPSYPPSVPCQPILGSVFARLLYISSRLVDAVWSGLYVSEPITILQFLLKVAKSLRRADSKSAWESMYNSISRVVLFLLSRPIDSVTVQMSVLDTLTECVQNQRIVFNPNFNDPLFYGSLVHLIFMLSVTPDINADDGLQGQLNRASAQVAMYATRLWQELCHSKRNVLEEIFKTGFVVEINAARALLSHLAGQYWSQFVDSQVQTNSQNNFAQIQQQIQSKISKMANGLQRFTGKRSLMLSTSVSPSFSLRRLKISSDVVHMWIRVHTSLLRELVRAQCHRYHEWHSHVQKWCLHEWETGESELTRERGLWGPEVGSVLDKFQLDMTEGPSRVRRKMIPNPQFYRQYPYRPNLDLPESKALRSKFAISKDSKVYYERMKIRHPLTMDNRILDTTAMPNTPSEEKVPMLFSNMQEISASLIRRVSIKNTPSMQESEENAEGDADDFEDSDTELDLSDRTKSTEEISQKSDEKTPSCETPKEAVANGVKTQISVTSAGAGSTGALDERPKHTTSRGPDNQTLLRLLEQGEQLHSMFRCARIQGLDTSEGLLLFGKEHYYVVDGFTLLKTREIRDLDFLPEELHDPIVPYLATGATGRPVRTTRLCSKFSYDDIREVHKRRYLLQPIALEVFSADGRNYLLAFPRRMRNRVYQKLVSMAKALMDGGSRSVSGQKASMSMELSGRAMILNSLIGQQSVTQKWVRGEITNFQYLMHLNTLAGRSYNDLSQYPVLPWILKDYDSEYLDLTNPNTFRDLSNPMGAQTPERLEQFLKRYREWDDPTGETPPYMYGTHYSSAMIVVSYLVRLEPFTQQFLKLQGGHFDLADRMFHCVKDAWLSASKNNMADVKELIPEFFTMPMMFLNKNNFDFGVKQNGVMLDDVILPAWAKNDPIEFVRLHREALECDYVSAHLHEWIDLIFGYRQHGEASIEANNLYHHLFYEGNVDFDAIEDPLTRNATIGFINNFGQIPTQLFKKPHPQKKVQYTENYSNVPGITTQRLFYHALENLKPPPTPFREQKSAVGSIIINDKNQVTVLEQNKILVSPTKFMSWGFPDRSIRMGSLDSDKSVCILETCDNTEMTCVACVDVRTIVSGSTTGTITVWALSEKVPKLRVKKFLNAHTDAVTALIACSAHTVLVSASRDTTAILWHMSTLTFIRQLRPHPGPVSAVAINENTGDIATAAGTYLLMWTINGQLLSIVNTVEVNTLSSSIIISLAFTTLNDWDVENVVMCGTNDGMVKMYSQTMVESEDCSIKVPDCRSMNKEKIACAADLHERLNRQRGRLRGVNPASTHTYYGKSLDSMSTKSFSESQSTSPEPPESPFTMLNEDSDDIFEVITSQHNSLSGDRRWQRVLVLRTTLTMHTAFARKENPQPAPVTCLTPSRDHKSLFVGDGIGRVWLWTMGPPGGSFNIDNARLMCNNCKQKLSLVERRYTCKNCGQNFCSNTVVMALKRIQKELQDLGRDPPAQCSAGPVGDDLFHWQATIMGPPESPYQGGVFFLTIHFPTDYPFKPPKVAFTTRIYHPNINSNGSICLDILRSQWSPALTISKVLLSICSLLCDPNPDDPLVPEIARIYKSDRDRYNSLAREWTQKYAM</sequence>
<dbReference type="SUPFAM" id="SSF81837">
    <property type="entry name" value="BEACH domain"/>
    <property type="match status" value="1"/>
</dbReference>
<dbReference type="Gene3D" id="1.10.1540.10">
    <property type="entry name" value="BEACH domain"/>
    <property type="match status" value="1"/>
</dbReference>
<comment type="pathway">
    <text evidence="2">Protein modification; protein ubiquitination.</text>
</comment>
<comment type="caution">
    <text evidence="16">The sequence shown here is derived from an EMBL/GenBank/DDBJ whole genome shotgun (WGS) entry which is preliminary data.</text>
</comment>
<evidence type="ECO:0000259" key="13">
    <source>
        <dbReference type="PROSITE" id="PS50127"/>
    </source>
</evidence>
<accession>A0AA39H6U5</accession>
<dbReference type="CDD" id="cd06071">
    <property type="entry name" value="Beach"/>
    <property type="match status" value="1"/>
</dbReference>
<dbReference type="InterPro" id="IPR023362">
    <property type="entry name" value="PH-BEACH_dom"/>
</dbReference>
<dbReference type="GO" id="GO:0061631">
    <property type="term" value="F:ubiquitin conjugating enzyme activity"/>
    <property type="evidence" value="ECO:0007669"/>
    <property type="project" value="UniProtKB-EC"/>
</dbReference>
<dbReference type="Pfam" id="PF00179">
    <property type="entry name" value="UQ_con"/>
    <property type="match status" value="1"/>
</dbReference>
<gene>
    <name evidence="16" type="ORF">QR680_003241</name>
</gene>
<keyword evidence="8" id="KW-0833">Ubl conjugation pathway</keyword>
<evidence type="ECO:0000313" key="16">
    <source>
        <dbReference type="EMBL" id="KAK0399839.1"/>
    </source>
</evidence>
<feature type="repeat" description="WD" evidence="10">
    <location>
        <begin position="2995"/>
        <end position="3036"/>
    </location>
</feature>
<dbReference type="SUPFAM" id="SSF50978">
    <property type="entry name" value="WD40 repeat-like"/>
    <property type="match status" value="1"/>
</dbReference>
<evidence type="ECO:0000256" key="10">
    <source>
        <dbReference type="PROSITE-ProRule" id="PRU00221"/>
    </source>
</evidence>
<dbReference type="FunFam" id="1.10.1540.10:FF:000002">
    <property type="entry name" value="WD repeat and FYVE domain containing 3"/>
    <property type="match status" value="1"/>
</dbReference>
<proteinExistence type="predicted"/>
<dbReference type="CDD" id="cd23792">
    <property type="entry name" value="UBCc_UBE2D"/>
    <property type="match status" value="1"/>
</dbReference>
<name>A0AA39H6U5_9BILA</name>
<dbReference type="SUPFAM" id="SSF54495">
    <property type="entry name" value="UBC-like"/>
    <property type="match status" value="1"/>
</dbReference>
<feature type="domain" description="BEACH-type PH" evidence="15">
    <location>
        <begin position="2407"/>
        <end position="2535"/>
    </location>
</feature>
<dbReference type="EMBL" id="JAUCMV010000005">
    <property type="protein sequence ID" value="KAK0399839.1"/>
    <property type="molecule type" value="Genomic_DNA"/>
</dbReference>
<evidence type="ECO:0000256" key="8">
    <source>
        <dbReference type="ARBA" id="ARBA00022786"/>
    </source>
</evidence>
<dbReference type="Proteomes" id="UP001175271">
    <property type="component" value="Unassembled WGS sequence"/>
</dbReference>
<dbReference type="EC" id="2.3.2.23" evidence="3"/>
<dbReference type="InterPro" id="IPR000608">
    <property type="entry name" value="UBC"/>
</dbReference>
<feature type="region of interest" description="Disordered" evidence="12">
    <location>
        <begin position="3182"/>
        <end position="3203"/>
    </location>
</feature>
<feature type="compositionally biased region" description="Basic and acidic residues" evidence="12">
    <location>
        <begin position="2336"/>
        <end position="2361"/>
    </location>
</feature>
<evidence type="ECO:0000256" key="9">
    <source>
        <dbReference type="ARBA" id="ARBA00022840"/>
    </source>
</evidence>
<feature type="domain" description="UBC core" evidence="13">
    <location>
        <begin position="3326"/>
        <end position="3472"/>
    </location>
</feature>
<dbReference type="SMART" id="SM01026">
    <property type="entry name" value="Beach"/>
    <property type="match status" value="1"/>
</dbReference>
<evidence type="ECO:0000259" key="14">
    <source>
        <dbReference type="PROSITE" id="PS50197"/>
    </source>
</evidence>
<feature type="compositionally biased region" description="Acidic residues" evidence="12">
    <location>
        <begin position="2315"/>
        <end position="2335"/>
    </location>
</feature>
<dbReference type="SMART" id="SM00212">
    <property type="entry name" value="UBCc"/>
    <property type="match status" value="1"/>
</dbReference>
<keyword evidence="7" id="KW-0547">Nucleotide-binding</keyword>
<dbReference type="InterPro" id="IPR015943">
    <property type="entry name" value="WD40/YVTN_repeat-like_dom_sf"/>
</dbReference>
<dbReference type="CDD" id="cd01201">
    <property type="entry name" value="PH_BEACH"/>
    <property type="match status" value="1"/>
</dbReference>
<reference evidence="16" key="1">
    <citation type="submission" date="2023-06" db="EMBL/GenBank/DDBJ databases">
        <title>Genomic analysis of the entomopathogenic nematode Steinernema hermaphroditum.</title>
        <authorList>
            <person name="Schwarz E.M."/>
            <person name="Heppert J.K."/>
            <person name="Baniya A."/>
            <person name="Schwartz H.T."/>
            <person name="Tan C.-H."/>
            <person name="Antoshechkin I."/>
            <person name="Sternberg P.W."/>
            <person name="Goodrich-Blair H."/>
            <person name="Dillman A.R."/>
        </authorList>
    </citation>
    <scope>NUCLEOTIDE SEQUENCE</scope>
    <source>
        <strain evidence="16">PS9179</strain>
        <tissue evidence="16">Whole animal</tissue>
    </source>
</reference>
<dbReference type="Gene3D" id="2.130.10.10">
    <property type="entry name" value="YVTN repeat-like/Quinoprotein amine dehydrogenase"/>
    <property type="match status" value="1"/>
</dbReference>
<feature type="region of interest" description="Disordered" evidence="12">
    <location>
        <begin position="2311"/>
        <end position="2398"/>
    </location>
</feature>
<dbReference type="PANTHER" id="PTHR46108">
    <property type="entry name" value="BLUE CHEESE"/>
    <property type="match status" value="1"/>
</dbReference>
<evidence type="ECO:0000256" key="2">
    <source>
        <dbReference type="ARBA" id="ARBA00004906"/>
    </source>
</evidence>
<evidence type="ECO:0000256" key="1">
    <source>
        <dbReference type="ARBA" id="ARBA00000485"/>
    </source>
</evidence>
<keyword evidence="6" id="KW-0677">Repeat</keyword>
<dbReference type="InterPro" id="IPR011011">
    <property type="entry name" value="Znf_FYVE_PHD"/>
</dbReference>
<dbReference type="PROSITE" id="PS51783">
    <property type="entry name" value="PH_BEACH"/>
    <property type="match status" value="1"/>
</dbReference>